<dbReference type="PANTHER" id="PTHR46006:SF6">
    <property type="entry name" value="INTERSECTIN-2 ISOFORM X1"/>
    <property type="match status" value="1"/>
</dbReference>
<sequence>MAAAHSERLQFLAAAGLVQRPITKRQQLLPPLPRSAAPSVSFLPAIPTDTPPLPRQSTPSPPPSSASRARHYHQPDNDGPISPRTSPPSRAPDCEHDHDDPLSKMEAAFARYLNMVQQVLTATNEAIRRQEDEIALATLSEQLMIPDSDARLNLATMTRFVGPRRLIREGVLTKARSRKTFRAYLFNDFFLLAKSTGLLESSQTRRSAGQLVMYRAPMALEECQLMPGKDEHSFTIVHNSESFALKTQDGQRACAAWIADFKAARKEVFKALASRRSKRGLYMAPF</sequence>
<dbReference type="PANTHER" id="PTHR46006">
    <property type="entry name" value="RHO GUANINE NUCLEOTIDE EXCHANGE FACTOR AT 64C, ISOFORM A"/>
    <property type="match status" value="1"/>
</dbReference>
<evidence type="ECO:0000256" key="3">
    <source>
        <dbReference type="SAM" id="MobiDB-lite"/>
    </source>
</evidence>
<dbReference type="PROSITE" id="PS50003">
    <property type="entry name" value="PH_DOMAIN"/>
    <property type="match status" value="1"/>
</dbReference>
<gene>
    <name evidence="5" type="ORF">PtA15_1A346</name>
</gene>
<dbReference type="Gene3D" id="2.30.29.30">
    <property type="entry name" value="Pleckstrin-homology domain (PH domain)/Phosphotyrosine-binding domain (PTB)"/>
    <property type="match status" value="1"/>
</dbReference>
<evidence type="ECO:0000259" key="4">
    <source>
        <dbReference type="PROSITE" id="PS50003"/>
    </source>
</evidence>
<protein>
    <recommendedName>
        <fullName evidence="4">PH domain-containing protein</fullName>
    </recommendedName>
</protein>
<comment type="subcellular location">
    <subcellularLocation>
        <location evidence="1">Cytoplasm</location>
    </subcellularLocation>
</comment>
<keyword evidence="6" id="KW-1185">Reference proteome</keyword>
<dbReference type="InterPro" id="IPR011993">
    <property type="entry name" value="PH-like_dom_sf"/>
</dbReference>
<accession>A0ABY7C759</accession>
<keyword evidence="2" id="KW-0963">Cytoplasm</keyword>
<dbReference type="Pfam" id="PF16652">
    <property type="entry name" value="PH_13"/>
    <property type="match status" value="1"/>
</dbReference>
<feature type="compositionally biased region" description="Low complexity" evidence="3">
    <location>
        <begin position="28"/>
        <end position="39"/>
    </location>
</feature>
<dbReference type="InterPro" id="IPR001849">
    <property type="entry name" value="PH_domain"/>
</dbReference>
<dbReference type="EMBL" id="CP110421">
    <property type="protein sequence ID" value="WAQ81008.1"/>
    <property type="molecule type" value="Genomic_DNA"/>
</dbReference>
<name>A0ABY7C759_9BASI</name>
<evidence type="ECO:0000313" key="6">
    <source>
        <dbReference type="Proteomes" id="UP001164743"/>
    </source>
</evidence>
<dbReference type="InterPro" id="IPR051480">
    <property type="entry name" value="Endocytic_GEF_Adapter"/>
</dbReference>
<feature type="domain" description="PH" evidence="4">
    <location>
        <begin position="165"/>
        <end position="266"/>
    </location>
</feature>
<dbReference type="RefSeq" id="XP_053016563.1">
    <property type="nucleotide sequence ID" value="XM_053165364.1"/>
</dbReference>
<dbReference type="GeneID" id="77806259"/>
<reference evidence="5" key="1">
    <citation type="submission" date="2022-10" db="EMBL/GenBank/DDBJ databases">
        <title>Puccinia triticina Genome sequencing and assembly.</title>
        <authorList>
            <person name="Li C."/>
        </authorList>
    </citation>
    <scope>NUCLEOTIDE SEQUENCE</scope>
    <source>
        <strain evidence="5">Pt15</strain>
    </source>
</reference>
<dbReference type="SMART" id="SM00233">
    <property type="entry name" value="PH"/>
    <property type="match status" value="1"/>
</dbReference>
<dbReference type="SUPFAM" id="SSF50729">
    <property type="entry name" value="PH domain-like"/>
    <property type="match status" value="1"/>
</dbReference>
<organism evidence="5 6">
    <name type="scientific">Puccinia triticina</name>
    <dbReference type="NCBI Taxonomy" id="208348"/>
    <lineage>
        <taxon>Eukaryota</taxon>
        <taxon>Fungi</taxon>
        <taxon>Dikarya</taxon>
        <taxon>Basidiomycota</taxon>
        <taxon>Pucciniomycotina</taxon>
        <taxon>Pucciniomycetes</taxon>
        <taxon>Pucciniales</taxon>
        <taxon>Pucciniaceae</taxon>
        <taxon>Puccinia</taxon>
    </lineage>
</organism>
<evidence type="ECO:0000256" key="1">
    <source>
        <dbReference type="ARBA" id="ARBA00004496"/>
    </source>
</evidence>
<proteinExistence type="predicted"/>
<evidence type="ECO:0000313" key="5">
    <source>
        <dbReference type="EMBL" id="WAQ81008.1"/>
    </source>
</evidence>
<evidence type="ECO:0000256" key="2">
    <source>
        <dbReference type="ARBA" id="ARBA00022490"/>
    </source>
</evidence>
<feature type="compositionally biased region" description="Pro residues" evidence="3">
    <location>
        <begin position="49"/>
        <end position="64"/>
    </location>
</feature>
<feature type="region of interest" description="Disordered" evidence="3">
    <location>
        <begin position="28"/>
        <end position="100"/>
    </location>
</feature>
<dbReference type="Proteomes" id="UP001164743">
    <property type="component" value="Chromosome 1A"/>
</dbReference>